<comment type="caution">
    <text evidence="1">The sequence shown here is derived from an EMBL/GenBank/DDBJ whole genome shotgun (WGS) entry which is preliminary data.</text>
</comment>
<dbReference type="Proteomes" id="UP001054945">
    <property type="component" value="Unassembled WGS sequence"/>
</dbReference>
<proteinExistence type="predicted"/>
<sequence length="141" mass="15709">MGAIIAAQNLHVTSAETPTTSKCHITGVIESPCINCGKQDHLAPWRSCSMFSNTSRKPSTGTDLPPKRPFNSNPFHFRQRTQDLKLLPPSLLVNSSNSVPCKRYPTLNITMHLYLPCFETCKTGVKALRGQDTLHRETFEP</sequence>
<protein>
    <submittedName>
        <fullName evidence="1">Uncharacterized protein</fullName>
    </submittedName>
</protein>
<reference evidence="1 2" key="1">
    <citation type="submission" date="2021-06" db="EMBL/GenBank/DDBJ databases">
        <title>Caerostris extrusa draft genome.</title>
        <authorList>
            <person name="Kono N."/>
            <person name="Arakawa K."/>
        </authorList>
    </citation>
    <scope>NUCLEOTIDE SEQUENCE [LARGE SCALE GENOMIC DNA]</scope>
</reference>
<organism evidence="1 2">
    <name type="scientific">Caerostris extrusa</name>
    <name type="common">Bark spider</name>
    <name type="synonym">Caerostris bankana</name>
    <dbReference type="NCBI Taxonomy" id="172846"/>
    <lineage>
        <taxon>Eukaryota</taxon>
        <taxon>Metazoa</taxon>
        <taxon>Ecdysozoa</taxon>
        <taxon>Arthropoda</taxon>
        <taxon>Chelicerata</taxon>
        <taxon>Arachnida</taxon>
        <taxon>Araneae</taxon>
        <taxon>Araneomorphae</taxon>
        <taxon>Entelegynae</taxon>
        <taxon>Araneoidea</taxon>
        <taxon>Araneidae</taxon>
        <taxon>Caerostris</taxon>
    </lineage>
</organism>
<dbReference type="EMBL" id="BPLR01018677">
    <property type="protein sequence ID" value="GIZ01501.1"/>
    <property type="molecule type" value="Genomic_DNA"/>
</dbReference>
<name>A0AAV4Y204_CAEEX</name>
<dbReference type="AlphaFoldDB" id="A0AAV4Y204"/>
<accession>A0AAV4Y204</accession>
<evidence type="ECO:0000313" key="2">
    <source>
        <dbReference type="Proteomes" id="UP001054945"/>
    </source>
</evidence>
<evidence type="ECO:0000313" key="1">
    <source>
        <dbReference type="EMBL" id="GIZ01501.1"/>
    </source>
</evidence>
<keyword evidence="2" id="KW-1185">Reference proteome</keyword>
<gene>
    <name evidence="1" type="ORF">CEXT_455581</name>
</gene>